<organism evidence="1 2">
    <name type="scientific">Suillus discolor</name>
    <dbReference type="NCBI Taxonomy" id="1912936"/>
    <lineage>
        <taxon>Eukaryota</taxon>
        <taxon>Fungi</taxon>
        <taxon>Dikarya</taxon>
        <taxon>Basidiomycota</taxon>
        <taxon>Agaricomycotina</taxon>
        <taxon>Agaricomycetes</taxon>
        <taxon>Agaricomycetidae</taxon>
        <taxon>Boletales</taxon>
        <taxon>Suillineae</taxon>
        <taxon>Suillaceae</taxon>
        <taxon>Suillus</taxon>
    </lineage>
</organism>
<dbReference type="AlphaFoldDB" id="A0A9P7FKY7"/>
<protein>
    <submittedName>
        <fullName evidence="1">Uncharacterized protein</fullName>
    </submittedName>
</protein>
<name>A0A9P7FKY7_9AGAM</name>
<reference evidence="1" key="1">
    <citation type="journal article" date="2020" name="New Phytol.">
        <title>Comparative genomics reveals dynamic genome evolution in host specialist ectomycorrhizal fungi.</title>
        <authorList>
            <person name="Lofgren L.A."/>
            <person name="Nguyen N.H."/>
            <person name="Vilgalys R."/>
            <person name="Ruytinx J."/>
            <person name="Liao H.L."/>
            <person name="Branco S."/>
            <person name="Kuo A."/>
            <person name="LaButti K."/>
            <person name="Lipzen A."/>
            <person name="Andreopoulos W."/>
            <person name="Pangilinan J."/>
            <person name="Riley R."/>
            <person name="Hundley H."/>
            <person name="Na H."/>
            <person name="Barry K."/>
            <person name="Grigoriev I.V."/>
            <person name="Stajich J.E."/>
            <person name="Kennedy P.G."/>
        </authorList>
    </citation>
    <scope>NUCLEOTIDE SEQUENCE</scope>
    <source>
        <strain evidence="1">FC423</strain>
    </source>
</reference>
<comment type="caution">
    <text evidence="1">The sequence shown here is derived from an EMBL/GenBank/DDBJ whole genome shotgun (WGS) entry which is preliminary data.</text>
</comment>
<sequence>MYGVFPSYKTIKQLLQDSEKGDVEAKAQLNVLCKSIETCEQQEKGQLSTWAEVIGKINEHTEKSFVGKEECIGDISPVYVMLLSTYRAESWLLWKKKDKDIQSNEILRYLDSIVAHMALHLTLEQGAEWVLEPLPGGWLMICRWFEPLLDHFRTFGGRMHVMDDCSMVMLLNISKDNHITPPEADIAVVKIIWTYRQSFIMRLNNTMLKHARQSPGQPHDKDVFNVAVTNMHETEKLICQALLNLVSKRKQKNVVNLNNLASETNTLTRTMGLHVTTWNWPSPSIKNQV</sequence>
<dbReference type="GeneID" id="64695426"/>
<dbReference type="Proteomes" id="UP000823399">
    <property type="component" value="Unassembled WGS sequence"/>
</dbReference>
<dbReference type="OrthoDB" id="2683566at2759"/>
<dbReference type="EMBL" id="JABBWM010000001">
    <property type="protein sequence ID" value="KAG2120462.1"/>
    <property type="molecule type" value="Genomic_DNA"/>
</dbReference>
<keyword evidence="2" id="KW-1185">Reference proteome</keyword>
<evidence type="ECO:0000313" key="1">
    <source>
        <dbReference type="EMBL" id="KAG2120462.1"/>
    </source>
</evidence>
<evidence type="ECO:0000313" key="2">
    <source>
        <dbReference type="Proteomes" id="UP000823399"/>
    </source>
</evidence>
<dbReference type="RefSeq" id="XP_041299838.1">
    <property type="nucleotide sequence ID" value="XM_041433167.1"/>
</dbReference>
<gene>
    <name evidence="1" type="ORF">F5147DRAFT_646967</name>
</gene>
<accession>A0A9P7FKY7</accession>
<proteinExistence type="predicted"/>